<evidence type="ECO:0000313" key="2">
    <source>
        <dbReference type="Proteomes" id="UP000245762"/>
    </source>
</evidence>
<reference evidence="1 2" key="1">
    <citation type="submission" date="2018-05" db="EMBL/GenBank/DDBJ databases">
        <title>Complete genome sequence of Flagellimonas aquimarina ECD12 isolated from seaweed Ecklonia cava.</title>
        <authorList>
            <person name="Choi S."/>
            <person name="Seong C."/>
        </authorList>
    </citation>
    <scope>NUCLEOTIDE SEQUENCE [LARGE SCALE GENOMIC DNA]</scope>
    <source>
        <strain evidence="1 2">ECD12</strain>
    </source>
</reference>
<dbReference type="Proteomes" id="UP000245762">
    <property type="component" value="Unassembled WGS sequence"/>
</dbReference>
<keyword evidence="2" id="KW-1185">Reference proteome</keyword>
<gene>
    <name evidence="1" type="ORF">DKG77_09530</name>
</gene>
<accession>A0A316KXD7</accession>
<proteinExistence type="predicted"/>
<protein>
    <submittedName>
        <fullName evidence="1">Uncharacterized protein</fullName>
    </submittedName>
</protein>
<organism evidence="1 2">
    <name type="scientific">Flagellimonas aquimarina</name>
    <dbReference type="NCBI Taxonomy" id="2201895"/>
    <lineage>
        <taxon>Bacteria</taxon>
        <taxon>Pseudomonadati</taxon>
        <taxon>Bacteroidota</taxon>
        <taxon>Flavobacteriia</taxon>
        <taxon>Flavobacteriales</taxon>
        <taxon>Flavobacteriaceae</taxon>
        <taxon>Flagellimonas</taxon>
    </lineage>
</organism>
<comment type="caution">
    <text evidence="1">The sequence shown here is derived from an EMBL/GenBank/DDBJ whole genome shotgun (WGS) entry which is preliminary data.</text>
</comment>
<dbReference type="AlphaFoldDB" id="A0A316KXD7"/>
<sequence length="71" mass="8188">MISKCLFCFLDNFNFPVQASPTLDNKLQLNNGNPRRLNLTDADKQALEDFLCTLRDETFIADEKFSDPFIN</sequence>
<evidence type="ECO:0000313" key="1">
    <source>
        <dbReference type="EMBL" id="PWL38494.1"/>
    </source>
</evidence>
<dbReference type="EMBL" id="QGEG01000002">
    <property type="protein sequence ID" value="PWL38494.1"/>
    <property type="molecule type" value="Genomic_DNA"/>
</dbReference>
<name>A0A316KXD7_9FLAO</name>